<protein>
    <submittedName>
        <fullName evidence="2">Uncharacterized protein</fullName>
    </submittedName>
</protein>
<reference evidence="2" key="2">
    <citation type="journal article" date="2019" name="IMA Fungus">
        <title>Genome sequencing and comparison of five Tilletia species to identify candidate genes for the detection of regulated species infecting wheat.</title>
        <authorList>
            <person name="Nguyen H.D.T."/>
            <person name="Sultana T."/>
            <person name="Kesanakurti P."/>
            <person name="Hambleton S."/>
        </authorList>
    </citation>
    <scope>NUCLEOTIDE SEQUENCE</scope>
    <source>
        <strain evidence="2">DAOMC 236416</strain>
    </source>
</reference>
<feature type="region of interest" description="Disordered" evidence="1">
    <location>
        <begin position="1"/>
        <end position="31"/>
    </location>
</feature>
<dbReference type="AlphaFoldDB" id="A0A177SYL8"/>
<name>A0A177SYL8_9BASI</name>
<feature type="compositionally biased region" description="Low complexity" evidence="1">
    <location>
        <begin position="140"/>
        <end position="154"/>
    </location>
</feature>
<gene>
    <name evidence="2" type="ORF">A4X13_0g9130</name>
</gene>
<feature type="region of interest" description="Disordered" evidence="1">
    <location>
        <begin position="140"/>
        <end position="174"/>
    </location>
</feature>
<sequence>MAADSSISATTAQTDANSPPVDTESVSKGVGGRSLKLRKDGVAYTDVNKMIAVHYAFSNVKKRKLEESIEDLSCGKTALYRWKKLFPVAAGAVAAEPGSALAKVMDAIRGRTDADNLKVFRQPTFSGSASIIAGATSLLTSSSSSSSTRSTGLSDFSRPDGLGPQAEDQAASGVQPGMLPAILASALRRIEDARPVSDEELRKVGVSMDDDVETSACAFVEESVGLGVRLKDQNLKDSTKALWVPHQKHFIAWWRALNRLRATSDKEGWAAESADVLVTEQKLLTWLNCYVLYRNPTLVYESVRTHVKAIKNLWEFQVALKKNLHPAPDGHLVSQYLKAISLSRAAQSRARGDDKFVNTLKDGYDRQGHIDMSRWFLLQACDNRRQFAAIRDRFGFLWQHAIMGRSEDLRDRELSDFYACE</sequence>
<feature type="non-terminal residue" evidence="2">
    <location>
        <position position="1"/>
    </location>
</feature>
<comment type="caution">
    <text evidence="2">The sequence shown here is derived from an EMBL/GenBank/DDBJ whole genome shotgun (WGS) entry which is preliminary data.</text>
</comment>
<dbReference type="Proteomes" id="UP000077521">
    <property type="component" value="Unassembled WGS sequence"/>
</dbReference>
<dbReference type="EMBL" id="LWDF02002186">
    <property type="protein sequence ID" value="KAE8236511.1"/>
    <property type="molecule type" value="Genomic_DNA"/>
</dbReference>
<evidence type="ECO:0000256" key="1">
    <source>
        <dbReference type="SAM" id="MobiDB-lite"/>
    </source>
</evidence>
<keyword evidence="3" id="KW-1185">Reference proteome</keyword>
<organism evidence="2 3">
    <name type="scientific">Tilletia indica</name>
    <dbReference type="NCBI Taxonomy" id="43049"/>
    <lineage>
        <taxon>Eukaryota</taxon>
        <taxon>Fungi</taxon>
        <taxon>Dikarya</taxon>
        <taxon>Basidiomycota</taxon>
        <taxon>Ustilaginomycotina</taxon>
        <taxon>Exobasidiomycetes</taxon>
        <taxon>Tilletiales</taxon>
        <taxon>Tilletiaceae</taxon>
        <taxon>Tilletia</taxon>
    </lineage>
</organism>
<reference evidence="2" key="1">
    <citation type="submission" date="2016-04" db="EMBL/GenBank/DDBJ databases">
        <authorList>
            <person name="Nguyen H.D."/>
            <person name="Samba Siva P."/>
            <person name="Cullis J."/>
            <person name="Levesque C.A."/>
            <person name="Hambleton S."/>
        </authorList>
    </citation>
    <scope>NUCLEOTIDE SEQUENCE</scope>
    <source>
        <strain evidence="2">DAOMC 236416</strain>
    </source>
</reference>
<feature type="compositionally biased region" description="Polar residues" evidence="1">
    <location>
        <begin position="1"/>
        <end position="17"/>
    </location>
</feature>
<accession>A0A177SYL8</accession>
<proteinExistence type="predicted"/>
<evidence type="ECO:0000313" key="2">
    <source>
        <dbReference type="EMBL" id="KAE8236511.1"/>
    </source>
</evidence>
<evidence type="ECO:0000313" key="3">
    <source>
        <dbReference type="Proteomes" id="UP000077521"/>
    </source>
</evidence>